<dbReference type="SMART" id="SM00332">
    <property type="entry name" value="PP2Cc"/>
    <property type="match status" value="1"/>
</dbReference>
<dbReference type="AlphaFoldDB" id="A0A9W7B8I3"/>
<dbReference type="InterPro" id="IPR036457">
    <property type="entry name" value="PPM-type-like_dom_sf"/>
</dbReference>
<dbReference type="PANTHER" id="PTHR12320:SF1">
    <property type="entry name" value="PROTEIN PHOSPHATASE PTC7 HOMOLOG"/>
    <property type="match status" value="1"/>
</dbReference>
<sequence length="438" mass="46918">MTAAFLLLLITLYSAPPSSYSFSPHALQRGLQQRPFRSPANDPGSSRCHSECPPVRSPWRLYAQPKSLGKSGDWEIFIDENSKQKYYFNMKTGESMWTPPPGTNFDSKQQAPKADSPSFALPNLFSNDAKKKATTTTAASTTVTKQQATAASVDTVVEKPVYTDGASNIMSSLLGPPSSKIVPSPSPLSLEAGSVVLPHPEKLSWGGEDALYLPSTSSPCLTFGVFDGVSGAEKDASMVLYSRMLSTEFAKNVVNDIKTSDYDLKRLSDLLTEAAEVADAKATGATTALVGSISSDNRLRVLSLGDCSCLIIRDDKKYAQTRDISHFFDCPFQLGDISPDRPKDGTTLTVKLVPGDVIVSGSDGVFDNLSVQSICEIIKKGGTANGQAKEIADEARKVSLIETAETPYAVEAGKNKVEGYEDGLGGKIDDICCIVVKV</sequence>
<dbReference type="InterPro" id="IPR036020">
    <property type="entry name" value="WW_dom_sf"/>
</dbReference>
<comment type="cofactor">
    <cofactor evidence="1">
        <name>Mg(2+)</name>
        <dbReference type="ChEBI" id="CHEBI:18420"/>
    </cofactor>
</comment>
<dbReference type="PROSITE" id="PS50020">
    <property type="entry name" value="WW_DOMAIN_2"/>
    <property type="match status" value="1"/>
</dbReference>
<evidence type="ECO:0000256" key="3">
    <source>
        <dbReference type="SAM" id="SignalP"/>
    </source>
</evidence>
<proteinExistence type="inferred from homology"/>
<keyword evidence="1" id="KW-0460">Magnesium</keyword>
<feature type="domain" description="PPM-type phosphatase" evidence="5">
    <location>
        <begin position="204"/>
        <end position="438"/>
    </location>
</feature>
<feature type="domain" description="WW" evidence="4">
    <location>
        <begin position="74"/>
        <end position="102"/>
    </location>
</feature>
<dbReference type="SMART" id="SM00331">
    <property type="entry name" value="PP2C_SIG"/>
    <property type="match status" value="1"/>
</dbReference>
<evidence type="ECO:0000256" key="2">
    <source>
        <dbReference type="SAM" id="MobiDB-lite"/>
    </source>
</evidence>
<dbReference type="PANTHER" id="PTHR12320">
    <property type="entry name" value="PROTEIN PHOSPHATASE 2C"/>
    <property type="match status" value="1"/>
</dbReference>
<comment type="caution">
    <text evidence="6">The sequence shown here is derived from an EMBL/GenBank/DDBJ whole genome shotgun (WGS) entry which is preliminary data.</text>
</comment>
<dbReference type="InterPro" id="IPR001932">
    <property type="entry name" value="PPM-type_phosphatase-like_dom"/>
</dbReference>
<gene>
    <name evidence="6" type="ORF">TrST_g11610</name>
</gene>
<evidence type="ECO:0000256" key="1">
    <source>
        <dbReference type="RuleBase" id="RU366020"/>
    </source>
</evidence>
<dbReference type="SUPFAM" id="SSF81606">
    <property type="entry name" value="PP2C-like"/>
    <property type="match status" value="1"/>
</dbReference>
<keyword evidence="1" id="KW-0464">Manganese</keyword>
<organism evidence="6 7">
    <name type="scientific">Triparma strigata</name>
    <dbReference type="NCBI Taxonomy" id="1606541"/>
    <lineage>
        <taxon>Eukaryota</taxon>
        <taxon>Sar</taxon>
        <taxon>Stramenopiles</taxon>
        <taxon>Ochrophyta</taxon>
        <taxon>Bolidophyceae</taxon>
        <taxon>Parmales</taxon>
        <taxon>Triparmaceae</taxon>
        <taxon>Triparma</taxon>
    </lineage>
</organism>
<feature type="chain" id="PRO_5040861237" description="Protein phosphatase" evidence="3">
    <location>
        <begin position="22"/>
        <end position="438"/>
    </location>
</feature>
<dbReference type="InterPro" id="IPR001202">
    <property type="entry name" value="WW_dom"/>
</dbReference>
<comment type="catalytic activity">
    <reaction evidence="1">
        <text>O-phospho-L-threonyl-[protein] + H2O = L-threonyl-[protein] + phosphate</text>
        <dbReference type="Rhea" id="RHEA:47004"/>
        <dbReference type="Rhea" id="RHEA-COMP:11060"/>
        <dbReference type="Rhea" id="RHEA-COMP:11605"/>
        <dbReference type="ChEBI" id="CHEBI:15377"/>
        <dbReference type="ChEBI" id="CHEBI:30013"/>
        <dbReference type="ChEBI" id="CHEBI:43474"/>
        <dbReference type="ChEBI" id="CHEBI:61977"/>
        <dbReference type="EC" id="3.1.3.16"/>
    </reaction>
</comment>
<dbReference type="Pfam" id="PF00397">
    <property type="entry name" value="WW"/>
    <property type="match status" value="1"/>
</dbReference>
<keyword evidence="7" id="KW-1185">Reference proteome</keyword>
<dbReference type="PROSITE" id="PS51746">
    <property type="entry name" value="PPM_2"/>
    <property type="match status" value="1"/>
</dbReference>
<dbReference type="OrthoDB" id="60843at2759"/>
<dbReference type="Gene3D" id="3.60.40.10">
    <property type="entry name" value="PPM-type phosphatase domain"/>
    <property type="match status" value="1"/>
</dbReference>
<dbReference type="Proteomes" id="UP001165085">
    <property type="component" value="Unassembled WGS sequence"/>
</dbReference>
<evidence type="ECO:0000313" key="6">
    <source>
        <dbReference type="EMBL" id="GMH85812.1"/>
    </source>
</evidence>
<comment type="similarity">
    <text evidence="1">Belongs to the PP2C family.</text>
</comment>
<dbReference type="GO" id="GO:0004722">
    <property type="term" value="F:protein serine/threonine phosphatase activity"/>
    <property type="evidence" value="ECO:0007669"/>
    <property type="project" value="UniProtKB-EC"/>
</dbReference>
<dbReference type="EMBL" id="BRXY01000308">
    <property type="protein sequence ID" value="GMH85812.1"/>
    <property type="molecule type" value="Genomic_DNA"/>
</dbReference>
<protein>
    <recommendedName>
        <fullName evidence="1">Protein phosphatase</fullName>
        <ecNumber evidence="1">3.1.3.16</ecNumber>
    </recommendedName>
</protein>
<dbReference type="InterPro" id="IPR039123">
    <property type="entry name" value="PPTC7"/>
</dbReference>
<keyword evidence="1" id="KW-0479">Metal-binding</keyword>
<keyword evidence="1" id="KW-0904">Protein phosphatase</keyword>
<keyword evidence="3" id="KW-0732">Signal</keyword>
<dbReference type="Pfam" id="PF07228">
    <property type="entry name" value="SpoIIE"/>
    <property type="match status" value="1"/>
</dbReference>
<name>A0A9W7B8I3_9STRA</name>
<comment type="cofactor">
    <cofactor evidence="1">
        <name>Mn(2+)</name>
        <dbReference type="ChEBI" id="CHEBI:29035"/>
    </cofactor>
</comment>
<feature type="signal peptide" evidence="3">
    <location>
        <begin position="1"/>
        <end position="21"/>
    </location>
</feature>
<reference evidence="7" key="1">
    <citation type="journal article" date="2023" name="Commun. Biol.">
        <title>Genome analysis of Parmales, the sister group of diatoms, reveals the evolutionary specialization of diatoms from phago-mixotrophs to photoautotrophs.</title>
        <authorList>
            <person name="Ban H."/>
            <person name="Sato S."/>
            <person name="Yoshikawa S."/>
            <person name="Yamada K."/>
            <person name="Nakamura Y."/>
            <person name="Ichinomiya M."/>
            <person name="Sato N."/>
            <person name="Blanc-Mathieu R."/>
            <person name="Endo H."/>
            <person name="Kuwata A."/>
            <person name="Ogata H."/>
        </authorList>
    </citation>
    <scope>NUCLEOTIDE SEQUENCE [LARGE SCALE GENOMIC DNA]</scope>
    <source>
        <strain evidence="7">NIES 3701</strain>
    </source>
</reference>
<dbReference type="GO" id="GO:0046872">
    <property type="term" value="F:metal ion binding"/>
    <property type="evidence" value="ECO:0007669"/>
    <property type="project" value="UniProtKB-UniRule"/>
</dbReference>
<dbReference type="Gene3D" id="2.20.70.10">
    <property type="match status" value="1"/>
</dbReference>
<comment type="catalytic activity">
    <reaction evidence="1">
        <text>O-phospho-L-seryl-[protein] + H2O = L-seryl-[protein] + phosphate</text>
        <dbReference type="Rhea" id="RHEA:20629"/>
        <dbReference type="Rhea" id="RHEA-COMP:9863"/>
        <dbReference type="Rhea" id="RHEA-COMP:11604"/>
        <dbReference type="ChEBI" id="CHEBI:15377"/>
        <dbReference type="ChEBI" id="CHEBI:29999"/>
        <dbReference type="ChEBI" id="CHEBI:43474"/>
        <dbReference type="ChEBI" id="CHEBI:83421"/>
        <dbReference type="EC" id="3.1.3.16"/>
    </reaction>
</comment>
<evidence type="ECO:0000313" key="7">
    <source>
        <dbReference type="Proteomes" id="UP001165085"/>
    </source>
</evidence>
<dbReference type="SUPFAM" id="SSF51045">
    <property type="entry name" value="WW domain"/>
    <property type="match status" value="1"/>
</dbReference>
<feature type="region of interest" description="Disordered" evidence="2">
    <location>
        <begin position="98"/>
        <end position="124"/>
    </location>
</feature>
<dbReference type="CDD" id="cd00201">
    <property type="entry name" value="WW"/>
    <property type="match status" value="1"/>
</dbReference>
<accession>A0A9W7B8I3</accession>
<evidence type="ECO:0000259" key="4">
    <source>
        <dbReference type="PROSITE" id="PS50020"/>
    </source>
</evidence>
<evidence type="ECO:0000259" key="5">
    <source>
        <dbReference type="PROSITE" id="PS51746"/>
    </source>
</evidence>
<dbReference type="EC" id="3.1.3.16" evidence="1"/>
<keyword evidence="1" id="KW-0378">Hydrolase</keyword>
<dbReference type="SMART" id="SM00456">
    <property type="entry name" value="WW"/>
    <property type="match status" value="1"/>
</dbReference>